<dbReference type="GO" id="GO:0042953">
    <property type="term" value="P:lipoprotein transport"/>
    <property type="evidence" value="ECO:0007669"/>
    <property type="project" value="InterPro"/>
</dbReference>
<feature type="transmembrane region" description="Helical" evidence="7">
    <location>
        <begin position="20"/>
        <end position="46"/>
    </location>
</feature>
<dbReference type="Pfam" id="PF02687">
    <property type="entry name" value="FtsX"/>
    <property type="match status" value="1"/>
</dbReference>
<accession>A0A3B0QUH1</accession>
<evidence type="ECO:0000259" key="8">
    <source>
        <dbReference type="Pfam" id="PF02687"/>
    </source>
</evidence>
<name>A0A3B0QUH1_9ZZZZ</name>
<dbReference type="NCBIfam" id="TIGR02212">
    <property type="entry name" value="lolCE"/>
    <property type="match status" value="1"/>
</dbReference>
<dbReference type="Pfam" id="PF12704">
    <property type="entry name" value="MacB_PCD"/>
    <property type="match status" value="1"/>
</dbReference>
<feature type="transmembrane region" description="Helical" evidence="7">
    <location>
        <begin position="280"/>
        <end position="307"/>
    </location>
</feature>
<dbReference type="GO" id="GO:0098797">
    <property type="term" value="C:plasma membrane protein complex"/>
    <property type="evidence" value="ECO:0007669"/>
    <property type="project" value="TreeGrafter"/>
</dbReference>
<evidence type="ECO:0000256" key="3">
    <source>
        <dbReference type="ARBA" id="ARBA00022475"/>
    </source>
</evidence>
<dbReference type="EMBL" id="UOEA01000080">
    <property type="protein sequence ID" value="VAV85040.1"/>
    <property type="molecule type" value="Genomic_DNA"/>
</dbReference>
<evidence type="ECO:0000256" key="4">
    <source>
        <dbReference type="ARBA" id="ARBA00022692"/>
    </source>
</evidence>
<sequence>MSYEWFIGLRYLKAKKKATFVSVITIISVLGITVGVTALIIVLSVMTGFEEDLKSKILGINAHVVVTELGGSMTDYELISSKIKEGKDVTGASPFIYRQAMLSAKGGVVGVILRGLDPDSVGDVTELPSRIKSGSLEGLRPGFKEAAEQGKLPGIVLGSELAKGLGVWTGDELNIVAPMSGAGGALGASTPRMAKFQVAGIFELGMYEYDSNLAFVSIGNAQSFFRLGDSVTGIEVKIKDAYHADKTKKELQENLGALYPIRSWQDMNKNLFSALKLEKVAMFIILLLIIIVAGLNIISTLIMVVMQKGKEIAILKSLGATSGSIMKIFMIEGIIIGLVGTILGTAIGVGAALNIEGIMGIIEGIFNFKILPPSVYYIDRFPSKVEPGVVIMIVVASLAISFLATIYPSWKASKSDPVEGLRYE</sequence>
<feature type="transmembrane region" description="Helical" evidence="7">
    <location>
        <begin position="358"/>
        <end position="378"/>
    </location>
</feature>
<feature type="transmembrane region" description="Helical" evidence="7">
    <location>
        <begin position="390"/>
        <end position="410"/>
    </location>
</feature>
<dbReference type="InterPro" id="IPR051447">
    <property type="entry name" value="Lipoprotein-release_system"/>
</dbReference>
<keyword evidence="4 7" id="KW-0812">Transmembrane</keyword>
<keyword evidence="10" id="KW-0449">Lipoprotein</keyword>
<dbReference type="InterPro" id="IPR025857">
    <property type="entry name" value="MacB_PCD"/>
</dbReference>
<keyword evidence="3" id="KW-1003">Cell membrane</keyword>
<keyword evidence="5 7" id="KW-1133">Transmembrane helix</keyword>
<proteinExistence type="predicted"/>
<gene>
    <name evidence="10" type="ORF">MNBD_DELTA01-406</name>
</gene>
<protein>
    <submittedName>
        <fullName evidence="10">Lipoprotein releasing system transmembrane protein LolC/LolE</fullName>
    </submittedName>
</protein>
<evidence type="ECO:0000256" key="1">
    <source>
        <dbReference type="ARBA" id="ARBA00004651"/>
    </source>
</evidence>
<dbReference type="AlphaFoldDB" id="A0A3B0QUH1"/>
<keyword evidence="6 7" id="KW-0472">Membrane</keyword>
<dbReference type="InterPro" id="IPR011925">
    <property type="entry name" value="LolCE_TM"/>
</dbReference>
<reference evidence="10" key="1">
    <citation type="submission" date="2018-06" db="EMBL/GenBank/DDBJ databases">
        <authorList>
            <person name="Zhirakovskaya E."/>
        </authorList>
    </citation>
    <scope>NUCLEOTIDE SEQUENCE</scope>
</reference>
<dbReference type="PANTHER" id="PTHR30489:SF0">
    <property type="entry name" value="LIPOPROTEIN-RELEASING SYSTEM TRANSMEMBRANE PROTEIN LOLE"/>
    <property type="match status" value="1"/>
</dbReference>
<evidence type="ECO:0000256" key="5">
    <source>
        <dbReference type="ARBA" id="ARBA00022989"/>
    </source>
</evidence>
<keyword evidence="2" id="KW-0813">Transport</keyword>
<evidence type="ECO:0000256" key="7">
    <source>
        <dbReference type="SAM" id="Phobius"/>
    </source>
</evidence>
<evidence type="ECO:0000256" key="6">
    <source>
        <dbReference type="ARBA" id="ARBA00023136"/>
    </source>
</evidence>
<dbReference type="GO" id="GO:0044874">
    <property type="term" value="P:lipoprotein localization to outer membrane"/>
    <property type="evidence" value="ECO:0007669"/>
    <property type="project" value="TreeGrafter"/>
</dbReference>
<dbReference type="InterPro" id="IPR003838">
    <property type="entry name" value="ABC3_permease_C"/>
</dbReference>
<comment type="subcellular location">
    <subcellularLocation>
        <location evidence="1">Cell membrane</location>
        <topology evidence="1">Multi-pass membrane protein</topology>
    </subcellularLocation>
</comment>
<feature type="domain" description="MacB-like periplasmic core" evidence="9">
    <location>
        <begin position="25"/>
        <end position="253"/>
    </location>
</feature>
<feature type="transmembrane region" description="Helical" evidence="7">
    <location>
        <begin position="328"/>
        <end position="352"/>
    </location>
</feature>
<feature type="domain" description="ABC3 transporter permease C-terminal" evidence="8">
    <location>
        <begin position="283"/>
        <end position="417"/>
    </location>
</feature>
<evidence type="ECO:0000313" key="10">
    <source>
        <dbReference type="EMBL" id="VAV85040.1"/>
    </source>
</evidence>
<evidence type="ECO:0000256" key="2">
    <source>
        <dbReference type="ARBA" id="ARBA00022448"/>
    </source>
</evidence>
<dbReference type="PANTHER" id="PTHR30489">
    <property type="entry name" value="LIPOPROTEIN-RELEASING SYSTEM TRANSMEMBRANE PROTEIN LOLE"/>
    <property type="match status" value="1"/>
</dbReference>
<evidence type="ECO:0000259" key="9">
    <source>
        <dbReference type="Pfam" id="PF12704"/>
    </source>
</evidence>
<organism evidence="10">
    <name type="scientific">hydrothermal vent metagenome</name>
    <dbReference type="NCBI Taxonomy" id="652676"/>
    <lineage>
        <taxon>unclassified sequences</taxon>
        <taxon>metagenomes</taxon>
        <taxon>ecological metagenomes</taxon>
    </lineage>
</organism>